<protein>
    <submittedName>
        <fullName evidence="1">Uncharacterized protein</fullName>
    </submittedName>
</protein>
<keyword evidence="2" id="KW-1185">Reference proteome</keyword>
<proteinExistence type="predicted"/>
<gene>
    <name evidence="1" type="primary">g5202</name>
    <name evidence="1" type="ORF">NpPPO83_00005202</name>
</gene>
<evidence type="ECO:0000313" key="1">
    <source>
        <dbReference type="EMBL" id="GME51650.1"/>
    </source>
</evidence>
<name>A0ACB5SPN7_9PEZI</name>
<organism evidence="1 2">
    <name type="scientific">Neofusicoccum parvum</name>
    <dbReference type="NCBI Taxonomy" id="310453"/>
    <lineage>
        <taxon>Eukaryota</taxon>
        <taxon>Fungi</taxon>
        <taxon>Dikarya</taxon>
        <taxon>Ascomycota</taxon>
        <taxon>Pezizomycotina</taxon>
        <taxon>Dothideomycetes</taxon>
        <taxon>Dothideomycetes incertae sedis</taxon>
        <taxon>Botryosphaeriales</taxon>
        <taxon>Botryosphaeriaceae</taxon>
        <taxon>Neofusicoccum</taxon>
    </lineage>
</organism>
<dbReference type="EMBL" id="BSXG01000178">
    <property type="protein sequence ID" value="GME51650.1"/>
    <property type="molecule type" value="Genomic_DNA"/>
</dbReference>
<comment type="caution">
    <text evidence="1">The sequence shown here is derived from an EMBL/GenBank/DDBJ whole genome shotgun (WGS) entry which is preliminary data.</text>
</comment>
<accession>A0ACB5SPN7</accession>
<reference evidence="1" key="1">
    <citation type="submission" date="2024-09" db="EMBL/GenBank/DDBJ databases">
        <title>Draft Genome Sequences of Neofusicoccum parvum.</title>
        <authorList>
            <person name="Ashida A."/>
            <person name="Camagna M."/>
            <person name="Tanaka A."/>
            <person name="Takemoto D."/>
        </authorList>
    </citation>
    <scope>NUCLEOTIDE SEQUENCE</scope>
    <source>
        <strain evidence="1">PPO83</strain>
    </source>
</reference>
<sequence length="217" mass="21338">MFAPTPGLSSSLLPSAGSPSAPSIGLPSTLLPSPSAPSSPGVTAPSAVTPSTAPPSLSLPPLATPSSLGLPSPGLPPLPSSALPSSPTLPALPGTVPGPQCPKNCGIDPSLIPPPLPFPSSPGELASPITSGTIYQQTFNYAFYPNTLVAVDGRVLDPRAGVLSGLLPGGQIAALLCDGLYIGSMVVPYPLAWAAAVEELGIRLPVVLGGAATYVAG</sequence>
<evidence type="ECO:0000313" key="2">
    <source>
        <dbReference type="Proteomes" id="UP001165186"/>
    </source>
</evidence>
<dbReference type="Proteomes" id="UP001165186">
    <property type="component" value="Unassembled WGS sequence"/>
</dbReference>